<dbReference type="AlphaFoldDB" id="A0A8J5CQA3"/>
<evidence type="ECO:0000313" key="3">
    <source>
        <dbReference type="Proteomes" id="UP000770661"/>
    </source>
</evidence>
<organism evidence="2 3">
    <name type="scientific">Chionoecetes opilio</name>
    <name type="common">Atlantic snow crab</name>
    <name type="synonym">Cancer opilio</name>
    <dbReference type="NCBI Taxonomy" id="41210"/>
    <lineage>
        <taxon>Eukaryota</taxon>
        <taxon>Metazoa</taxon>
        <taxon>Ecdysozoa</taxon>
        <taxon>Arthropoda</taxon>
        <taxon>Crustacea</taxon>
        <taxon>Multicrustacea</taxon>
        <taxon>Malacostraca</taxon>
        <taxon>Eumalacostraca</taxon>
        <taxon>Eucarida</taxon>
        <taxon>Decapoda</taxon>
        <taxon>Pleocyemata</taxon>
        <taxon>Brachyura</taxon>
        <taxon>Eubrachyura</taxon>
        <taxon>Majoidea</taxon>
        <taxon>Majidae</taxon>
        <taxon>Chionoecetes</taxon>
    </lineage>
</organism>
<dbReference type="Proteomes" id="UP000770661">
    <property type="component" value="Unassembled WGS sequence"/>
</dbReference>
<feature type="domain" description="MULE transposase" evidence="1">
    <location>
        <begin position="100"/>
        <end position="197"/>
    </location>
</feature>
<keyword evidence="3" id="KW-1185">Reference proteome</keyword>
<accession>A0A8J5CQA3</accession>
<protein>
    <recommendedName>
        <fullName evidence="1">MULE transposase domain-containing protein</fullName>
    </recommendedName>
</protein>
<name>A0A8J5CQA3_CHIOP</name>
<reference evidence="2" key="1">
    <citation type="submission" date="2020-07" db="EMBL/GenBank/DDBJ databases">
        <title>The High-quality genome of the commercially important snow crab, Chionoecetes opilio.</title>
        <authorList>
            <person name="Jeong J.-H."/>
            <person name="Ryu S."/>
        </authorList>
    </citation>
    <scope>NUCLEOTIDE SEQUENCE</scope>
    <source>
        <strain evidence="2">MADBK_172401_WGS</strain>
        <tissue evidence="2">Digestive gland</tissue>
    </source>
</reference>
<gene>
    <name evidence="2" type="ORF">GWK47_052130</name>
</gene>
<dbReference type="OrthoDB" id="6379353at2759"/>
<proteinExistence type="predicted"/>
<dbReference type="InterPro" id="IPR018289">
    <property type="entry name" value="MULE_transposase_dom"/>
</dbReference>
<dbReference type="Pfam" id="PF10551">
    <property type="entry name" value="MULE"/>
    <property type="match status" value="1"/>
</dbReference>
<evidence type="ECO:0000259" key="1">
    <source>
        <dbReference type="Pfam" id="PF10551"/>
    </source>
</evidence>
<dbReference type="PANTHER" id="PTHR35385">
    <property type="entry name" value="PROTEIN B, PUTATIVE-RELATED-RELATED"/>
    <property type="match status" value="1"/>
</dbReference>
<evidence type="ECO:0000313" key="2">
    <source>
        <dbReference type="EMBL" id="KAG0718594.1"/>
    </source>
</evidence>
<dbReference type="EMBL" id="JACEEZ010015788">
    <property type="protein sequence ID" value="KAG0718594.1"/>
    <property type="molecule type" value="Genomic_DNA"/>
</dbReference>
<sequence>MTMAQASRYHQDKLNVNLDDLANRSINPTRRSVTYLHDSWRAKYHGSVGGESMLSSIKRYAEANTSSKIGIGMHGDHFVVVLVTEFMLRVHEQLREASEVVLVDTTSRVDQSSTAVMPLLCAGPAGALPLGVMFASSQDEKSYATGFNLLMNMVGQRAFFGQGHPSCFITDDSEAQRNAIKTVWPRSERFLSVFHVLRQTWRWLCDGAHGVKKEHRPTLMTAAKQMVCAESEANFQESWNAFSQSPEAQHYDQYTR</sequence>
<dbReference type="PANTHER" id="PTHR35385:SF2">
    <property type="entry name" value="PROTEIN B, PUTATIVE-RELATED"/>
    <property type="match status" value="1"/>
</dbReference>
<comment type="caution">
    <text evidence="2">The sequence shown here is derived from an EMBL/GenBank/DDBJ whole genome shotgun (WGS) entry which is preliminary data.</text>
</comment>